<evidence type="ECO:0000259" key="1">
    <source>
        <dbReference type="Pfam" id="PF00561"/>
    </source>
</evidence>
<dbReference type="RefSeq" id="WP_259506094.1">
    <property type="nucleotide sequence ID" value="NZ_JANLCM010000001.1"/>
</dbReference>
<dbReference type="InterPro" id="IPR029058">
    <property type="entry name" value="AB_hydrolase_fold"/>
</dbReference>
<dbReference type="SUPFAM" id="SSF53474">
    <property type="entry name" value="alpha/beta-Hydrolases"/>
    <property type="match status" value="1"/>
</dbReference>
<protein>
    <submittedName>
        <fullName evidence="2">Alpha/beta hydrolase</fullName>
    </submittedName>
</protein>
<dbReference type="InterPro" id="IPR050266">
    <property type="entry name" value="AB_hydrolase_sf"/>
</dbReference>
<proteinExistence type="predicted"/>
<evidence type="ECO:0000313" key="2">
    <source>
        <dbReference type="EMBL" id="MCS5717660.1"/>
    </source>
</evidence>
<name>A0ABT2GQT8_9MICO</name>
<dbReference type="PANTHER" id="PTHR43798:SF33">
    <property type="entry name" value="HYDROLASE, PUTATIVE (AFU_ORTHOLOGUE AFUA_2G14860)-RELATED"/>
    <property type="match status" value="1"/>
</dbReference>
<evidence type="ECO:0000313" key="3">
    <source>
        <dbReference type="Proteomes" id="UP001165584"/>
    </source>
</evidence>
<sequence length="247" mass="26064">MHGFPETSRAFDRLIPHLAEAHRVFAVDLRGFGESSHGEGEYSSAASADDLHRFIEHLDVGPVHISAQDISGGAVFRLAATHPEDLLSLTGIETGLAGFGFERVAGVWYIQILVTPGIPELLLVDKERELLDWIFGAVTADVTSIPDDELAEFARAYAVPGGWRGSAGLYASALSEGDELKALAKANTITIPVLAVGAAGGSFTADTLDQVSATPVTRVQIEGVGHYVALEAPEALASAMLTFIEGL</sequence>
<dbReference type="PANTHER" id="PTHR43798">
    <property type="entry name" value="MONOACYLGLYCEROL LIPASE"/>
    <property type="match status" value="1"/>
</dbReference>
<gene>
    <name evidence="2" type="ORF">N1027_05860</name>
</gene>
<keyword evidence="2" id="KW-0378">Hydrolase</keyword>
<organism evidence="2 3">
    <name type="scientific">Herbiconiux aconitum</name>
    <dbReference type="NCBI Taxonomy" id="2970913"/>
    <lineage>
        <taxon>Bacteria</taxon>
        <taxon>Bacillati</taxon>
        <taxon>Actinomycetota</taxon>
        <taxon>Actinomycetes</taxon>
        <taxon>Micrococcales</taxon>
        <taxon>Microbacteriaceae</taxon>
        <taxon>Herbiconiux</taxon>
    </lineage>
</organism>
<dbReference type="InterPro" id="IPR000073">
    <property type="entry name" value="AB_hydrolase_1"/>
</dbReference>
<dbReference type="Pfam" id="PF00561">
    <property type="entry name" value="Abhydrolase_1"/>
    <property type="match status" value="1"/>
</dbReference>
<dbReference type="Gene3D" id="3.40.50.1820">
    <property type="entry name" value="alpha/beta hydrolase"/>
    <property type="match status" value="1"/>
</dbReference>
<accession>A0ABT2GQT8</accession>
<keyword evidence="3" id="KW-1185">Reference proteome</keyword>
<comment type="caution">
    <text evidence="2">The sequence shown here is derived from an EMBL/GenBank/DDBJ whole genome shotgun (WGS) entry which is preliminary data.</text>
</comment>
<feature type="domain" description="AB hydrolase-1" evidence="1">
    <location>
        <begin position="2"/>
        <end position="231"/>
    </location>
</feature>
<reference evidence="2" key="1">
    <citation type="submission" date="2022-08" db="EMBL/GenBank/DDBJ databases">
        <authorList>
            <person name="Deng Y."/>
            <person name="Han X.-F."/>
            <person name="Zhang Y.-Q."/>
        </authorList>
    </citation>
    <scope>NUCLEOTIDE SEQUENCE</scope>
    <source>
        <strain evidence="2">CPCC 205763</strain>
    </source>
</reference>
<dbReference type="Proteomes" id="UP001165584">
    <property type="component" value="Unassembled WGS sequence"/>
</dbReference>
<dbReference type="EMBL" id="JANLCM010000001">
    <property type="protein sequence ID" value="MCS5717660.1"/>
    <property type="molecule type" value="Genomic_DNA"/>
</dbReference>
<dbReference type="GO" id="GO:0016787">
    <property type="term" value="F:hydrolase activity"/>
    <property type="evidence" value="ECO:0007669"/>
    <property type="project" value="UniProtKB-KW"/>
</dbReference>